<evidence type="ECO:0000313" key="2">
    <source>
        <dbReference type="EMBL" id="AXJ01465.1"/>
    </source>
</evidence>
<name>A0A345ULW3_9BACT</name>
<keyword evidence="1" id="KW-1133">Transmembrane helix</keyword>
<protein>
    <submittedName>
        <fullName evidence="2">Uncharacterized protein</fullName>
    </submittedName>
</protein>
<dbReference type="KEGG" id="cprv:CYPRO_2217"/>
<organism evidence="2 3">
    <name type="scientific">Cyclonatronum proteinivorum</name>
    <dbReference type="NCBI Taxonomy" id="1457365"/>
    <lineage>
        <taxon>Bacteria</taxon>
        <taxon>Pseudomonadati</taxon>
        <taxon>Balneolota</taxon>
        <taxon>Balneolia</taxon>
        <taxon>Balneolales</taxon>
        <taxon>Cyclonatronaceae</taxon>
        <taxon>Cyclonatronum</taxon>
    </lineage>
</organism>
<feature type="transmembrane region" description="Helical" evidence="1">
    <location>
        <begin position="70"/>
        <end position="89"/>
    </location>
</feature>
<accession>A0A345ULW3</accession>
<feature type="transmembrane region" description="Helical" evidence="1">
    <location>
        <begin position="31"/>
        <end position="50"/>
    </location>
</feature>
<sequence>MICRPFRAPLLMGRDPGVVTPGYGMSPFQGWSGGLLELFITLATSVRYYFRGVRCSISGIRAFTPRPFKIGAFLTFDAFFGLLPLILFFQGAPLSQRGVWLRGVSGLPYQNNNVDTSSKILIRRHLLIPFRRWDFWLRSVSALRCKKSVLMRRGKYY</sequence>
<dbReference type="Proteomes" id="UP000254808">
    <property type="component" value="Chromosome"/>
</dbReference>
<reference evidence="2 3" key="1">
    <citation type="submission" date="2018-03" db="EMBL/GenBank/DDBJ databases">
        <title>Phenotypic and genomic properties of Cyclonatronum proteinivorum gen. nov., sp. nov., a haloalkaliphilic bacteroidete from soda lakes possessing Na+-translocating rhodopsin.</title>
        <authorList>
            <person name="Toshchakov S.V."/>
            <person name="Korzhenkov A."/>
            <person name="Samarov N.I."/>
            <person name="Kublanov I.V."/>
            <person name="Muntyan M.S."/>
            <person name="Sorokin D.Y."/>
        </authorList>
    </citation>
    <scope>NUCLEOTIDE SEQUENCE [LARGE SCALE GENOMIC DNA]</scope>
    <source>
        <strain evidence="2 3">Omega</strain>
    </source>
</reference>
<evidence type="ECO:0000256" key="1">
    <source>
        <dbReference type="SAM" id="Phobius"/>
    </source>
</evidence>
<keyword evidence="1" id="KW-0812">Transmembrane</keyword>
<dbReference type="EMBL" id="CP027806">
    <property type="protein sequence ID" value="AXJ01465.1"/>
    <property type="molecule type" value="Genomic_DNA"/>
</dbReference>
<keyword evidence="3" id="KW-1185">Reference proteome</keyword>
<evidence type="ECO:0000313" key="3">
    <source>
        <dbReference type="Proteomes" id="UP000254808"/>
    </source>
</evidence>
<keyword evidence="1" id="KW-0472">Membrane</keyword>
<dbReference type="AlphaFoldDB" id="A0A345ULW3"/>
<gene>
    <name evidence="2" type="ORF">CYPRO_2217</name>
</gene>
<proteinExistence type="predicted"/>